<proteinExistence type="inferred from homology"/>
<evidence type="ECO:0000313" key="4">
    <source>
        <dbReference type="Proteomes" id="UP000605144"/>
    </source>
</evidence>
<dbReference type="AlphaFoldDB" id="A0A832YSK9"/>
<evidence type="ECO:0000256" key="2">
    <source>
        <dbReference type="HAMAP-Rule" id="MF_00498"/>
    </source>
</evidence>
<gene>
    <name evidence="3" type="ORF">EYG76_03360</name>
</gene>
<dbReference type="Proteomes" id="UP000605144">
    <property type="component" value="Unassembled WGS sequence"/>
</dbReference>
<protein>
    <recommendedName>
        <fullName evidence="2">UPF0179 protein EYG76_03360</fullName>
    </recommendedName>
</protein>
<dbReference type="Pfam" id="PF03684">
    <property type="entry name" value="UPF0179"/>
    <property type="match status" value="1"/>
</dbReference>
<dbReference type="HAMAP" id="MF_00498">
    <property type="entry name" value="UPF0179"/>
    <property type="match status" value="1"/>
</dbReference>
<dbReference type="EMBL" id="DQSV01000066">
    <property type="protein sequence ID" value="HIP17325.1"/>
    <property type="molecule type" value="Genomic_DNA"/>
</dbReference>
<comment type="caution">
    <text evidence="3">The sequence shown here is derived from an EMBL/GenBank/DDBJ whole genome shotgun (WGS) entry which is preliminary data.</text>
</comment>
<sequence>MEKKITVLGSKLAKTGNEFIYCGMLKECEPCKFRKICHEGMEVGKRYKILCVRSTDHPCAVHEEGVKVVEIKPSEEITMLIESKKALEGLTISYNESHCNNIFCENYMLCNPEGLPKKYKIVKVFNDKINCPRGHSFKRVIISPAD</sequence>
<dbReference type="PANTHER" id="PTHR40699:SF1">
    <property type="entry name" value="UPF0179 PROTEIN MJ1627"/>
    <property type="match status" value="1"/>
</dbReference>
<dbReference type="PIRSF" id="PIRSF006595">
    <property type="entry name" value="UCP006595"/>
    <property type="match status" value="1"/>
</dbReference>
<accession>A0A832YSK9</accession>
<dbReference type="PANTHER" id="PTHR40699">
    <property type="entry name" value="UPF0179 PROTEIN MJ1627"/>
    <property type="match status" value="1"/>
</dbReference>
<reference evidence="3" key="1">
    <citation type="journal article" date="2020" name="ISME J.">
        <title>Gammaproteobacteria mediating utilization of methyl-, sulfur- and petroleum organic compounds in deep ocean hydrothermal plumes.</title>
        <authorList>
            <person name="Zhou Z."/>
            <person name="Liu Y."/>
            <person name="Pan J."/>
            <person name="Cron B.R."/>
            <person name="Toner B.M."/>
            <person name="Anantharaman K."/>
            <person name="Breier J.A."/>
            <person name="Dick G.J."/>
            <person name="Li M."/>
        </authorList>
    </citation>
    <scope>NUCLEOTIDE SEQUENCE</scope>
    <source>
        <strain evidence="3">SZUA-1385</strain>
    </source>
</reference>
<name>A0A832YSK9_9EURY</name>
<evidence type="ECO:0000313" key="3">
    <source>
        <dbReference type="EMBL" id="HIP17325.1"/>
    </source>
</evidence>
<organism evidence="3 4">
    <name type="scientific">Methanothermococcus okinawensis</name>
    <dbReference type="NCBI Taxonomy" id="155863"/>
    <lineage>
        <taxon>Archaea</taxon>
        <taxon>Methanobacteriati</taxon>
        <taxon>Methanobacteriota</taxon>
        <taxon>Methanomada group</taxon>
        <taxon>Methanococci</taxon>
        <taxon>Methanococcales</taxon>
        <taxon>Methanococcaceae</taxon>
        <taxon>Methanothermococcus</taxon>
    </lineage>
</organism>
<evidence type="ECO:0000256" key="1">
    <source>
        <dbReference type="ARBA" id="ARBA00010824"/>
    </source>
</evidence>
<dbReference type="InterPro" id="IPR005369">
    <property type="entry name" value="UPF0179"/>
</dbReference>
<comment type="similarity">
    <text evidence="1 2">Belongs to the UPF0179 family.</text>
</comment>